<feature type="transmembrane region" description="Helical" evidence="2">
    <location>
        <begin position="20"/>
        <end position="40"/>
    </location>
</feature>
<dbReference type="InterPro" id="IPR001107">
    <property type="entry name" value="Band_7"/>
</dbReference>
<dbReference type="Pfam" id="PF01145">
    <property type="entry name" value="Band_7"/>
    <property type="match status" value="1"/>
</dbReference>
<dbReference type="SMART" id="SM00244">
    <property type="entry name" value="PHB"/>
    <property type="match status" value="1"/>
</dbReference>
<evidence type="ECO:0000256" key="1">
    <source>
        <dbReference type="ARBA" id="ARBA00004167"/>
    </source>
</evidence>
<keyword evidence="2" id="KW-1133">Transmembrane helix</keyword>
<dbReference type="InterPro" id="IPR036013">
    <property type="entry name" value="Band_7/SPFH_dom_sf"/>
</dbReference>
<evidence type="ECO:0000259" key="3">
    <source>
        <dbReference type="SMART" id="SM00244"/>
    </source>
</evidence>
<sequence>MSISVSLDLRAIWRDFWPKAKWLALIGIPLVYLASGFYSIEMEQRGVLSRFGAVINNNVPPGMHYRFPWPVDSVSIVEQVELQSSDVAFSQQGRDGRLQPEMITRRGDLAEMAFEIQYSISDPASYLNSADDMPALIEYITTSELINYVSQQELEPLLTSGRSLLQQEVREKVQAELEAFDAGVNVTSILVHRLETPRSIRLQFDKLQIAPAEKRKLEQDAIAERTQKVSAAKIAANQYVLEQSNYATDTVEKTKGEMERFRLRSEEIKQSQNSLDLINKEYLQTVKKVLSIANTKIVTPD</sequence>
<evidence type="ECO:0000313" key="5">
    <source>
        <dbReference type="Proteomes" id="UP001161422"/>
    </source>
</evidence>
<reference evidence="4" key="2">
    <citation type="submission" date="2023-01" db="EMBL/GenBank/DDBJ databases">
        <title>Draft genome sequence of Paraferrimonas sedimenticola strain NBRC 101628.</title>
        <authorList>
            <person name="Sun Q."/>
            <person name="Mori K."/>
        </authorList>
    </citation>
    <scope>NUCLEOTIDE SEQUENCE</scope>
    <source>
        <strain evidence="4">NBRC 101628</strain>
    </source>
</reference>
<keyword evidence="5" id="KW-1185">Reference proteome</keyword>
<comment type="subcellular location">
    <subcellularLocation>
        <location evidence="1">Membrane</location>
        <topology evidence="1">Single-pass membrane protein</topology>
    </subcellularLocation>
</comment>
<keyword evidence="2" id="KW-0472">Membrane</keyword>
<evidence type="ECO:0000313" key="4">
    <source>
        <dbReference type="EMBL" id="GLP98044.1"/>
    </source>
</evidence>
<feature type="domain" description="Band 7" evidence="3">
    <location>
        <begin position="35"/>
        <end position="208"/>
    </location>
</feature>
<dbReference type="PANTHER" id="PTHR42911">
    <property type="entry name" value="MODULATOR OF FTSH PROTEASE HFLC"/>
    <property type="match status" value="1"/>
</dbReference>
<gene>
    <name evidence="4" type="ORF">GCM10007895_33510</name>
</gene>
<dbReference type="Proteomes" id="UP001161422">
    <property type="component" value="Unassembled WGS sequence"/>
</dbReference>
<name>A0AA37RZ57_9GAMM</name>
<dbReference type="GO" id="GO:0016020">
    <property type="term" value="C:membrane"/>
    <property type="evidence" value="ECO:0007669"/>
    <property type="project" value="UniProtKB-SubCell"/>
</dbReference>
<dbReference type="RefSeq" id="WP_095507162.1">
    <property type="nucleotide sequence ID" value="NZ_BSNC01000016.1"/>
</dbReference>
<reference evidence="4" key="1">
    <citation type="journal article" date="2014" name="Int. J. Syst. Evol. Microbiol.">
        <title>Complete genome sequence of Corynebacterium casei LMG S-19264T (=DSM 44701T), isolated from a smear-ripened cheese.</title>
        <authorList>
            <consortium name="US DOE Joint Genome Institute (JGI-PGF)"/>
            <person name="Walter F."/>
            <person name="Albersmeier A."/>
            <person name="Kalinowski J."/>
            <person name="Ruckert C."/>
        </authorList>
    </citation>
    <scope>NUCLEOTIDE SEQUENCE</scope>
    <source>
        <strain evidence="4">NBRC 101628</strain>
    </source>
</reference>
<protein>
    <recommendedName>
        <fullName evidence="3">Band 7 domain-containing protein</fullName>
    </recommendedName>
</protein>
<dbReference type="EMBL" id="BSNC01000016">
    <property type="protein sequence ID" value="GLP98044.1"/>
    <property type="molecule type" value="Genomic_DNA"/>
</dbReference>
<proteinExistence type="predicted"/>
<keyword evidence="2" id="KW-0812">Transmembrane</keyword>
<organism evidence="4 5">
    <name type="scientific">Paraferrimonas sedimenticola</name>
    <dbReference type="NCBI Taxonomy" id="375674"/>
    <lineage>
        <taxon>Bacteria</taxon>
        <taxon>Pseudomonadati</taxon>
        <taxon>Pseudomonadota</taxon>
        <taxon>Gammaproteobacteria</taxon>
        <taxon>Alteromonadales</taxon>
        <taxon>Ferrimonadaceae</taxon>
        <taxon>Paraferrimonas</taxon>
    </lineage>
</organism>
<dbReference type="SUPFAM" id="SSF117892">
    <property type="entry name" value="Band 7/SPFH domain"/>
    <property type="match status" value="1"/>
</dbReference>
<accession>A0AA37RZ57</accession>
<dbReference type="Gene3D" id="3.30.479.30">
    <property type="entry name" value="Band 7 domain"/>
    <property type="match status" value="1"/>
</dbReference>
<dbReference type="PANTHER" id="PTHR42911:SF2">
    <property type="entry name" value="PROHIBITIN FAMILY PROTEIN"/>
    <property type="match status" value="1"/>
</dbReference>
<comment type="caution">
    <text evidence="4">The sequence shown here is derived from an EMBL/GenBank/DDBJ whole genome shotgun (WGS) entry which is preliminary data.</text>
</comment>
<dbReference type="AlphaFoldDB" id="A0AA37RZ57"/>
<evidence type="ECO:0000256" key="2">
    <source>
        <dbReference type="SAM" id="Phobius"/>
    </source>
</evidence>